<dbReference type="RefSeq" id="WP_353649350.1">
    <property type="nucleotide sequence ID" value="NZ_CP159218.1"/>
</dbReference>
<dbReference type="GO" id="GO:0019239">
    <property type="term" value="F:deaminase activity"/>
    <property type="evidence" value="ECO:0007669"/>
    <property type="project" value="TreeGrafter"/>
</dbReference>
<comment type="similarity">
    <text evidence="1">Belongs to the RutC family.</text>
</comment>
<dbReference type="GO" id="GO:0005829">
    <property type="term" value="C:cytosol"/>
    <property type="evidence" value="ECO:0007669"/>
    <property type="project" value="TreeGrafter"/>
</dbReference>
<dbReference type="InterPro" id="IPR035959">
    <property type="entry name" value="RutC-like_sf"/>
</dbReference>
<gene>
    <name evidence="2" type="ORF">ABLG96_21555</name>
</gene>
<protein>
    <submittedName>
        <fullName evidence="2">RidA family protein</fullName>
        <ecNumber evidence="2">3.5.-.-</ecNumber>
    </submittedName>
</protein>
<keyword evidence="2" id="KW-0378">Hydrolase</keyword>
<dbReference type="CDD" id="cd00448">
    <property type="entry name" value="YjgF_YER057c_UK114_family"/>
    <property type="match status" value="1"/>
</dbReference>
<organism evidence="2">
    <name type="scientific">Nakamurella sp. A5-74</name>
    <dbReference type="NCBI Taxonomy" id="3158264"/>
    <lineage>
        <taxon>Bacteria</taxon>
        <taxon>Bacillati</taxon>
        <taxon>Actinomycetota</taxon>
        <taxon>Actinomycetes</taxon>
        <taxon>Nakamurellales</taxon>
        <taxon>Nakamurellaceae</taxon>
        <taxon>Nakamurella</taxon>
    </lineage>
</organism>
<dbReference type="AlphaFoldDB" id="A0AAU8DP21"/>
<dbReference type="PANTHER" id="PTHR11803:SF58">
    <property type="entry name" value="PROTEIN HMF1-RELATED"/>
    <property type="match status" value="1"/>
</dbReference>
<dbReference type="InterPro" id="IPR006175">
    <property type="entry name" value="YjgF/YER057c/UK114"/>
</dbReference>
<dbReference type="EMBL" id="CP159218">
    <property type="protein sequence ID" value="XCG63735.1"/>
    <property type="molecule type" value="Genomic_DNA"/>
</dbReference>
<dbReference type="EC" id="3.5.-.-" evidence="2"/>
<evidence type="ECO:0000313" key="2">
    <source>
        <dbReference type="EMBL" id="XCG63735.1"/>
    </source>
</evidence>
<dbReference type="SUPFAM" id="SSF55298">
    <property type="entry name" value="YjgF-like"/>
    <property type="match status" value="1"/>
</dbReference>
<dbReference type="PANTHER" id="PTHR11803">
    <property type="entry name" value="2-IMINOBUTANOATE/2-IMINOPROPANOATE DEAMINASE RIDA"/>
    <property type="match status" value="1"/>
</dbReference>
<proteinExistence type="inferred from homology"/>
<accession>A0AAU8DP21</accession>
<dbReference type="Pfam" id="PF01042">
    <property type="entry name" value="Ribonuc_L-PSP"/>
    <property type="match status" value="1"/>
</dbReference>
<reference evidence="2" key="1">
    <citation type="submission" date="2024-05" db="EMBL/GenBank/DDBJ databases">
        <authorList>
            <person name="Cai S.Y."/>
            <person name="Jin L.M."/>
            <person name="Li H.R."/>
        </authorList>
    </citation>
    <scope>NUCLEOTIDE SEQUENCE</scope>
    <source>
        <strain evidence="2">A5-74</strain>
    </source>
</reference>
<dbReference type="Gene3D" id="3.30.1330.40">
    <property type="entry name" value="RutC-like"/>
    <property type="match status" value="1"/>
</dbReference>
<name>A0AAU8DP21_9ACTN</name>
<evidence type="ECO:0000256" key="1">
    <source>
        <dbReference type="ARBA" id="ARBA00010552"/>
    </source>
</evidence>
<sequence length="140" mass="15197">MPSVLDGPFEAGDVHGSRPPAGHYSPTFAVGDLVFVSGQLPIDRNGVPLADRPFAEQVAQVLENVRICLESRGLTPHHLAQVRVYVSDIDRWPEFDALYAQWIGDHRPARAVVPVPVLHHGLALEIEAVASGRVNPDGPM</sequence>